<evidence type="ECO:0000313" key="4">
    <source>
        <dbReference type="EMBL" id="PZQ16396.1"/>
    </source>
</evidence>
<protein>
    <submittedName>
        <fullName evidence="4">Uncharacterized protein</fullName>
    </submittedName>
</protein>
<dbReference type="InterPro" id="IPR002831">
    <property type="entry name" value="Tscrpt_reg_TrmB_N"/>
</dbReference>
<evidence type="ECO:0000313" key="5">
    <source>
        <dbReference type="Proteomes" id="UP000249046"/>
    </source>
</evidence>
<feature type="region of interest" description="Disordered" evidence="1">
    <location>
        <begin position="1"/>
        <end position="34"/>
    </location>
</feature>
<reference evidence="4 5" key="1">
    <citation type="submission" date="2017-08" db="EMBL/GenBank/DDBJ databases">
        <title>Infants hospitalized years apart are colonized by the same room-sourced microbial strains.</title>
        <authorList>
            <person name="Brooks B."/>
            <person name="Olm M.R."/>
            <person name="Firek B.A."/>
            <person name="Baker R."/>
            <person name="Thomas B.C."/>
            <person name="Morowitz M.J."/>
            <person name="Banfield J.F."/>
        </authorList>
    </citation>
    <scope>NUCLEOTIDE SEQUENCE [LARGE SCALE GENOMIC DNA]</scope>
    <source>
        <strain evidence="4">S2_005_003_R2_42</strain>
    </source>
</reference>
<evidence type="ECO:0000259" key="3">
    <source>
        <dbReference type="Pfam" id="PF24217"/>
    </source>
</evidence>
<sequence>MPGGSGLPIRRGKPVEREAPAGRSAPVRSRVSGRGALPGQGAAGVVWADFALLEGAGLGSYEKRALVTLAVHGVADAATLCRDGDIPTSKIYAAMESLGRDGLVDIRRSRPRLYQALPADLLVDRLAAQVRERAEQAVRRIDGLRDALARLPHRLAGGERRADMALGSESHVKRHVSRLAAARRRVLSYLEPGDLRAIEQVREAGFDVLRLIAGSRRRSGFEHRVMIGFGRRDGAAVRRFLHAFADVLPEPAALRYCAEIGHPFHLIDEEQVVLAVDHPFAGDGRLASLLVHDQGLAGELAGGFETLWARALPDLAQIRAWPTSGSRGG</sequence>
<dbReference type="AlphaFoldDB" id="A0A2W5KH10"/>
<comment type="caution">
    <text evidence="4">The sequence shown here is derived from an EMBL/GenBank/DDBJ whole genome shotgun (WGS) entry which is preliminary data.</text>
</comment>
<dbReference type="Pfam" id="PF24217">
    <property type="entry name" value="DUF7436"/>
    <property type="match status" value="1"/>
</dbReference>
<gene>
    <name evidence="4" type="ORF">DI564_07105</name>
</gene>
<dbReference type="InterPro" id="IPR051797">
    <property type="entry name" value="TrmB-like"/>
</dbReference>
<proteinExistence type="predicted"/>
<dbReference type="PANTHER" id="PTHR34293">
    <property type="entry name" value="HTH-TYPE TRANSCRIPTIONAL REGULATOR TRMBL2"/>
    <property type="match status" value="1"/>
</dbReference>
<evidence type="ECO:0000256" key="1">
    <source>
        <dbReference type="SAM" id="MobiDB-lite"/>
    </source>
</evidence>
<dbReference type="PANTHER" id="PTHR34293:SF1">
    <property type="entry name" value="HTH-TYPE TRANSCRIPTIONAL REGULATOR TRMBL2"/>
    <property type="match status" value="1"/>
</dbReference>
<name>A0A2W5KH10_9GAMM</name>
<dbReference type="Pfam" id="PF01978">
    <property type="entry name" value="TrmB"/>
    <property type="match status" value="1"/>
</dbReference>
<dbReference type="Proteomes" id="UP000249046">
    <property type="component" value="Unassembled WGS sequence"/>
</dbReference>
<dbReference type="InterPro" id="IPR055859">
    <property type="entry name" value="DUF7436"/>
</dbReference>
<evidence type="ECO:0000259" key="2">
    <source>
        <dbReference type="Pfam" id="PF01978"/>
    </source>
</evidence>
<dbReference type="InterPro" id="IPR036388">
    <property type="entry name" value="WH-like_DNA-bd_sf"/>
</dbReference>
<dbReference type="Gene3D" id="1.10.10.10">
    <property type="entry name" value="Winged helix-like DNA-binding domain superfamily/Winged helix DNA-binding domain"/>
    <property type="match status" value="1"/>
</dbReference>
<feature type="domain" description="DUF7436" evidence="3">
    <location>
        <begin position="165"/>
        <end position="313"/>
    </location>
</feature>
<organism evidence="4 5">
    <name type="scientific">Rhodanobacter denitrificans</name>
    <dbReference type="NCBI Taxonomy" id="666685"/>
    <lineage>
        <taxon>Bacteria</taxon>
        <taxon>Pseudomonadati</taxon>
        <taxon>Pseudomonadota</taxon>
        <taxon>Gammaproteobacteria</taxon>
        <taxon>Lysobacterales</taxon>
        <taxon>Rhodanobacteraceae</taxon>
        <taxon>Rhodanobacter</taxon>
    </lineage>
</organism>
<dbReference type="EMBL" id="QFPO01000005">
    <property type="protein sequence ID" value="PZQ16396.1"/>
    <property type="molecule type" value="Genomic_DNA"/>
</dbReference>
<feature type="domain" description="Transcription regulator TrmB N-terminal" evidence="2">
    <location>
        <begin position="53"/>
        <end position="119"/>
    </location>
</feature>
<accession>A0A2W5KH10</accession>